<name>A0A1W1CS11_9ZZZZ</name>
<dbReference type="GO" id="GO:0004016">
    <property type="term" value="F:adenylate cyclase activity"/>
    <property type="evidence" value="ECO:0007669"/>
    <property type="project" value="UniProtKB-EC"/>
</dbReference>
<proteinExistence type="predicted"/>
<feature type="domain" description="GAF" evidence="1">
    <location>
        <begin position="19"/>
        <end position="162"/>
    </location>
</feature>
<keyword evidence="2" id="KW-0456">Lyase</keyword>
<dbReference type="InterPro" id="IPR029016">
    <property type="entry name" value="GAF-like_dom_sf"/>
</dbReference>
<dbReference type="EC" id="4.6.1.1" evidence="2"/>
<dbReference type="SUPFAM" id="SSF55781">
    <property type="entry name" value="GAF domain-like"/>
    <property type="match status" value="1"/>
</dbReference>
<reference evidence="2" key="1">
    <citation type="submission" date="2016-10" db="EMBL/GenBank/DDBJ databases">
        <authorList>
            <person name="de Groot N.N."/>
        </authorList>
    </citation>
    <scope>NUCLEOTIDE SEQUENCE</scope>
</reference>
<organism evidence="2">
    <name type="scientific">hydrothermal vent metagenome</name>
    <dbReference type="NCBI Taxonomy" id="652676"/>
    <lineage>
        <taxon>unclassified sequences</taxon>
        <taxon>metagenomes</taxon>
        <taxon>ecological metagenomes</taxon>
    </lineage>
</organism>
<sequence length="162" mass="18410">MKKFNQIAEFGKRLMAMDAMENVLELIAQEAKNLVDADRCSIFIVDSEEEILWTKLSDGIGRIVIGLDSGIVGKTYKAKEPQIVNNPYENEHFLPNIDKKSGYTTKNMITVPIFDSKRNVMGVVQLLNKKRFDFNNEDLELLTFFANYVSGSLELVILNEKA</sequence>
<dbReference type="Pfam" id="PF01590">
    <property type="entry name" value="GAF"/>
    <property type="match status" value="1"/>
</dbReference>
<protein>
    <submittedName>
        <fullName evidence="2">Adenylate cyclase</fullName>
        <ecNumber evidence="2">4.6.1.1</ecNumber>
    </submittedName>
</protein>
<gene>
    <name evidence="2" type="ORF">MNB_SM-6-901</name>
</gene>
<dbReference type="Gene3D" id="3.30.450.40">
    <property type="match status" value="1"/>
</dbReference>
<dbReference type="AlphaFoldDB" id="A0A1W1CS11"/>
<accession>A0A1W1CS11</accession>
<dbReference type="EMBL" id="FPHK01000124">
    <property type="protein sequence ID" value="SFV68668.1"/>
    <property type="molecule type" value="Genomic_DNA"/>
</dbReference>
<evidence type="ECO:0000259" key="1">
    <source>
        <dbReference type="SMART" id="SM00065"/>
    </source>
</evidence>
<dbReference type="InterPro" id="IPR003018">
    <property type="entry name" value="GAF"/>
</dbReference>
<dbReference type="SMART" id="SM00065">
    <property type="entry name" value="GAF"/>
    <property type="match status" value="1"/>
</dbReference>
<evidence type="ECO:0000313" key="2">
    <source>
        <dbReference type="EMBL" id="SFV68668.1"/>
    </source>
</evidence>